<organism evidence="1 2">
    <name type="scientific">Rhizophagus irregularis</name>
    <dbReference type="NCBI Taxonomy" id="588596"/>
    <lineage>
        <taxon>Eukaryota</taxon>
        <taxon>Fungi</taxon>
        <taxon>Fungi incertae sedis</taxon>
        <taxon>Mucoromycota</taxon>
        <taxon>Glomeromycotina</taxon>
        <taxon>Glomeromycetes</taxon>
        <taxon>Glomerales</taxon>
        <taxon>Glomeraceae</taxon>
        <taxon>Rhizophagus</taxon>
    </lineage>
</organism>
<evidence type="ECO:0000313" key="2">
    <source>
        <dbReference type="Proteomes" id="UP000684084"/>
    </source>
</evidence>
<accession>A0A915YRQ9</accession>
<dbReference type="Proteomes" id="UP000684084">
    <property type="component" value="Unassembled WGS sequence"/>
</dbReference>
<dbReference type="PANTHER" id="PTHR19446">
    <property type="entry name" value="REVERSE TRANSCRIPTASES"/>
    <property type="match status" value="1"/>
</dbReference>
<comment type="caution">
    <text evidence="1">The sequence shown here is derived from an EMBL/GenBank/DDBJ whole genome shotgun (WGS) entry which is preliminary data.</text>
</comment>
<name>A0A915YRQ9_9GLOM</name>
<dbReference type="EMBL" id="CAGKOT010000003">
    <property type="protein sequence ID" value="CAB5321497.1"/>
    <property type="molecule type" value="Genomic_DNA"/>
</dbReference>
<sequence>MVSISIEKIYKKDHNGNEVLITDENQVMEETNRHFQTVAGSVNRKKPIQGRWKEQYKPQPHINENIYSGIMDAPSYDEWLDIIRQLSNGKATGPSGVSNEMLKHLSDDCNHILYYLICKIIELGYLPKQWKEATVFPIAKPKPFNCELSNSRPITLLETTRKALISLLNRRLAIILKDNNILKANQFAGLPKQSTFEPIRIMNEVIQDSIDNNNELWILSQDMGKAYDPEIDKQQLGYNISCISKSVVQEEGVLNQQNVSIMAYMDDTQWITDEKSKLEKMLYIADTFYRLNDIQINKEKSELMMRSTTEKHQE</sequence>
<protein>
    <recommendedName>
        <fullName evidence="3">Reverse transcriptase domain-containing protein</fullName>
    </recommendedName>
</protein>
<proteinExistence type="predicted"/>
<reference evidence="1" key="1">
    <citation type="submission" date="2020-05" db="EMBL/GenBank/DDBJ databases">
        <authorList>
            <person name="Rincon C."/>
            <person name="Sanders R I."/>
            <person name="Robbins C."/>
            <person name="Chaturvedi A."/>
        </authorList>
    </citation>
    <scope>NUCLEOTIDE SEQUENCE</scope>
    <source>
        <strain evidence="1">CHB12</strain>
    </source>
</reference>
<evidence type="ECO:0008006" key="3">
    <source>
        <dbReference type="Google" id="ProtNLM"/>
    </source>
</evidence>
<dbReference type="AlphaFoldDB" id="A0A915YRQ9"/>
<evidence type="ECO:0000313" key="1">
    <source>
        <dbReference type="EMBL" id="CAB5321497.1"/>
    </source>
</evidence>
<gene>
    <name evidence="1" type="ORF">CHRIB12_LOCUS2238</name>
</gene>
<dbReference type="VEuPathDB" id="FungiDB:RhiirFUN_021072"/>